<dbReference type="Gene3D" id="3.40.640.10">
    <property type="entry name" value="Type I PLP-dependent aspartate aminotransferase-like (Major domain)"/>
    <property type="match status" value="1"/>
</dbReference>
<evidence type="ECO:0000313" key="8">
    <source>
        <dbReference type="Proteomes" id="UP000199649"/>
    </source>
</evidence>
<evidence type="ECO:0000259" key="6">
    <source>
        <dbReference type="Pfam" id="PF00155"/>
    </source>
</evidence>
<dbReference type="EMBL" id="LT629734">
    <property type="protein sequence ID" value="SDR73602.1"/>
    <property type="molecule type" value="Genomic_DNA"/>
</dbReference>
<comment type="similarity">
    <text evidence="2">Belongs to the class-I pyridoxal-phosphate-dependent aminotransferase family.</text>
</comment>
<dbReference type="Gene3D" id="3.90.1150.10">
    <property type="entry name" value="Aspartate Aminotransferase, domain 1"/>
    <property type="match status" value="1"/>
</dbReference>
<protein>
    <submittedName>
        <fullName evidence="7">Succinyldiaminopimelate aminotransferase apoenzyme</fullName>
    </submittedName>
</protein>
<sequence>MEQAAAHAPWQRAAAGAGLLGADGRLAPTIFAEMTALATATGALNLGQGFPDEDGPRAVLDAAKHAIDHGRNQYGPGRGAQELIDAVIEHQRRFYGIGLGRGDVLVTAGATEALAATMLAYLGPGDEVIVFEPYYDAYAAIAALVGAVLVPVPLHAPDFQPDPERLARAASPRTRMILVNSPHNPTGTMFGEEALREIVRVAERRDAIIVTDEVYEHLVYDDQHVPIASFDAARERLVSISSAGKTFSVTGWKIGWIMSTPERIAQIGAVKQYLTFVNGAPFQPAVAVGLRLPDEHFDTIVASFARKRDILTRGLRKAGFAVHDANAGYFVLADAAPLGFDDATALARRLPELAGVVGVPLSALARPSRRDLRSTLRFAFCKSDDMLHEASARLAGLRDAALEPAR</sequence>
<dbReference type="PANTHER" id="PTHR43807:SF20">
    <property type="entry name" value="FI04487P"/>
    <property type="match status" value="1"/>
</dbReference>
<dbReference type="OrthoDB" id="9763453at2"/>
<dbReference type="GO" id="GO:0005737">
    <property type="term" value="C:cytoplasm"/>
    <property type="evidence" value="ECO:0007669"/>
    <property type="project" value="TreeGrafter"/>
</dbReference>
<dbReference type="InterPro" id="IPR051326">
    <property type="entry name" value="Kynurenine-oxoglutarate_AT"/>
</dbReference>
<proteinExistence type="inferred from homology"/>
<dbReference type="SUPFAM" id="SSF53383">
    <property type="entry name" value="PLP-dependent transferases"/>
    <property type="match status" value="1"/>
</dbReference>
<evidence type="ECO:0000256" key="5">
    <source>
        <dbReference type="ARBA" id="ARBA00022898"/>
    </source>
</evidence>
<dbReference type="STRING" id="684552.SAMN04489719_0593"/>
<keyword evidence="8" id="KW-1185">Reference proteome</keyword>
<keyword evidence="3 7" id="KW-0032">Aminotransferase</keyword>
<evidence type="ECO:0000256" key="2">
    <source>
        <dbReference type="ARBA" id="ARBA00007441"/>
    </source>
</evidence>
<dbReference type="InterPro" id="IPR004839">
    <property type="entry name" value="Aminotransferase_I/II_large"/>
</dbReference>
<name>A0A1H1LGZ8_9MICO</name>
<dbReference type="Pfam" id="PF00155">
    <property type="entry name" value="Aminotran_1_2"/>
    <property type="match status" value="1"/>
</dbReference>
<dbReference type="InterPro" id="IPR015422">
    <property type="entry name" value="PyrdxlP-dep_Trfase_small"/>
</dbReference>
<gene>
    <name evidence="7" type="ORF">SAMN04489719_0593</name>
</gene>
<dbReference type="Proteomes" id="UP000199649">
    <property type="component" value="Chromosome I"/>
</dbReference>
<evidence type="ECO:0000313" key="7">
    <source>
        <dbReference type="EMBL" id="SDR73602.1"/>
    </source>
</evidence>
<evidence type="ECO:0000256" key="4">
    <source>
        <dbReference type="ARBA" id="ARBA00022679"/>
    </source>
</evidence>
<feature type="domain" description="Aminotransferase class I/classII large" evidence="6">
    <location>
        <begin position="44"/>
        <end position="393"/>
    </location>
</feature>
<evidence type="ECO:0000256" key="3">
    <source>
        <dbReference type="ARBA" id="ARBA00022576"/>
    </source>
</evidence>
<dbReference type="RefSeq" id="WP_092665655.1">
    <property type="nucleotide sequence ID" value="NZ_LT629734.1"/>
</dbReference>
<dbReference type="GO" id="GO:0030170">
    <property type="term" value="F:pyridoxal phosphate binding"/>
    <property type="evidence" value="ECO:0007669"/>
    <property type="project" value="InterPro"/>
</dbReference>
<comment type="cofactor">
    <cofactor evidence="1">
        <name>pyridoxal 5'-phosphate</name>
        <dbReference type="ChEBI" id="CHEBI:597326"/>
    </cofactor>
</comment>
<reference evidence="8" key="1">
    <citation type="submission" date="2016-10" db="EMBL/GenBank/DDBJ databases">
        <authorList>
            <person name="Varghese N."/>
            <person name="Submissions S."/>
        </authorList>
    </citation>
    <scope>NUCLEOTIDE SEQUENCE [LARGE SCALE GENOMIC DNA]</scope>
    <source>
        <strain evidence="8">DSM 22965</strain>
    </source>
</reference>
<dbReference type="InterPro" id="IPR015421">
    <property type="entry name" value="PyrdxlP-dep_Trfase_major"/>
</dbReference>
<dbReference type="CDD" id="cd00609">
    <property type="entry name" value="AAT_like"/>
    <property type="match status" value="1"/>
</dbReference>
<dbReference type="PANTHER" id="PTHR43807">
    <property type="entry name" value="FI04487P"/>
    <property type="match status" value="1"/>
</dbReference>
<dbReference type="GO" id="GO:0016212">
    <property type="term" value="F:kynurenine-oxoglutarate transaminase activity"/>
    <property type="evidence" value="ECO:0007669"/>
    <property type="project" value="TreeGrafter"/>
</dbReference>
<dbReference type="AlphaFoldDB" id="A0A1H1LGZ8"/>
<accession>A0A1H1LGZ8</accession>
<evidence type="ECO:0000256" key="1">
    <source>
        <dbReference type="ARBA" id="ARBA00001933"/>
    </source>
</evidence>
<dbReference type="FunFam" id="3.40.640.10:FF:000033">
    <property type="entry name" value="Aspartate aminotransferase"/>
    <property type="match status" value="1"/>
</dbReference>
<dbReference type="InterPro" id="IPR015424">
    <property type="entry name" value="PyrdxlP-dep_Trfase"/>
</dbReference>
<organism evidence="7 8">
    <name type="scientific">Agrococcus carbonis</name>
    <dbReference type="NCBI Taxonomy" id="684552"/>
    <lineage>
        <taxon>Bacteria</taxon>
        <taxon>Bacillati</taxon>
        <taxon>Actinomycetota</taxon>
        <taxon>Actinomycetes</taxon>
        <taxon>Micrococcales</taxon>
        <taxon>Microbacteriaceae</taxon>
        <taxon>Agrococcus</taxon>
    </lineage>
</organism>
<keyword evidence="4 7" id="KW-0808">Transferase</keyword>
<keyword evidence="5" id="KW-0663">Pyridoxal phosphate</keyword>